<comment type="caution">
    <text evidence="1">The sequence shown here is derived from an EMBL/GenBank/DDBJ whole genome shotgun (WGS) entry which is preliminary data.</text>
</comment>
<dbReference type="RefSeq" id="WP_307344534.1">
    <property type="nucleotide sequence ID" value="NZ_JAUSVS010000001.1"/>
</dbReference>
<keyword evidence="2" id="KW-1185">Reference proteome</keyword>
<evidence type="ECO:0000313" key="1">
    <source>
        <dbReference type="EMBL" id="MDQ0462322.1"/>
    </source>
</evidence>
<dbReference type="SUPFAM" id="SSF159245">
    <property type="entry name" value="AttH-like"/>
    <property type="match status" value="1"/>
</dbReference>
<accession>A0ABU0IK08</accession>
<dbReference type="Proteomes" id="UP001228905">
    <property type="component" value="Unassembled WGS sequence"/>
</dbReference>
<organism evidence="1 2">
    <name type="scientific">Caulobacter ginsengisoli</name>
    <dbReference type="NCBI Taxonomy" id="400775"/>
    <lineage>
        <taxon>Bacteria</taxon>
        <taxon>Pseudomonadati</taxon>
        <taxon>Pseudomonadota</taxon>
        <taxon>Alphaproteobacteria</taxon>
        <taxon>Caulobacterales</taxon>
        <taxon>Caulobacteraceae</taxon>
        <taxon>Caulobacter</taxon>
    </lineage>
</organism>
<evidence type="ECO:0000313" key="2">
    <source>
        <dbReference type="Proteomes" id="UP001228905"/>
    </source>
</evidence>
<gene>
    <name evidence="1" type="ORF">QO010_000070</name>
</gene>
<reference evidence="1 2" key="1">
    <citation type="submission" date="2023-07" db="EMBL/GenBank/DDBJ databases">
        <title>Genomic Encyclopedia of Type Strains, Phase IV (KMG-IV): sequencing the most valuable type-strain genomes for metagenomic binning, comparative biology and taxonomic classification.</title>
        <authorList>
            <person name="Goeker M."/>
        </authorList>
    </citation>
    <scope>NUCLEOTIDE SEQUENCE [LARGE SCALE GENOMIC DNA]</scope>
    <source>
        <strain evidence="1 2">DSM 18695</strain>
    </source>
</reference>
<proteinExistence type="predicted"/>
<name>A0ABU0IK08_9CAUL</name>
<protein>
    <submittedName>
        <fullName evidence="1">Uncharacterized protein</fullName>
    </submittedName>
</protein>
<dbReference type="EMBL" id="JAUSVS010000001">
    <property type="protein sequence ID" value="MDQ0462322.1"/>
    <property type="molecule type" value="Genomic_DNA"/>
</dbReference>
<sequence length="369" mass="41396">MALTRGDDYPIHQTPDPIAYGGTDRNFYDRYFFNGYHPKEGEDFFAAAFGVYPHLNITDAAFVVVRDGVETALHASGWLGDRMDLEVGPIKIEILEPLHRLKLIVNAPDKGLKAEIVFTSRAAPIEEPRFIRRISTRAFMDYTRLTQNGHYEGWIELDGVKKSVDGFVGTRDRSWGVRPVGARDSQEVVPPQPQQFFWLWSPLSFDDGSFFFHSNDDALGRPWNTRAVWTPDGSDEAGMHHLNGQAKIEWKSGTRHARSATIQLTDDYGKPAGQIAFEPEYEFLMLGLGYTHPKWSHGHNHGQLAVEREDIGLAQADPKMPFHLHVQALSKVTFTDAAGKVRKGRGVLEQLAIGPHGPSGFKDMLDFAP</sequence>